<name>A0A8I6YBK6_HORVV</name>
<dbReference type="Gene3D" id="1.25.40.420">
    <property type="match status" value="1"/>
</dbReference>
<dbReference type="CDD" id="cd00121">
    <property type="entry name" value="MATH"/>
    <property type="match status" value="1"/>
</dbReference>
<dbReference type="SMART" id="SM00225">
    <property type="entry name" value="BTB"/>
    <property type="match status" value="1"/>
</dbReference>
<dbReference type="KEGG" id="hvg:123397080"/>
<dbReference type="OrthoDB" id="6359816at2759"/>
<evidence type="ECO:0008006" key="7">
    <source>
        <dbReference type="Google" id="ProtNLM"/>
    </source>
</evidence>
<dbReference type="SUPFAM" id="SSF49599">
    <property type="entry name" value="TRAF domain-like"/>
    <property type="match status" value="1"/>
</dbReference>
<evidence type="ECO:0000259" key="4">
    <source>
        <dbReference type="PROSITE" id="PS50144"/>
    </source>
</evidence>
<gene>
    <name evidence="5" type="primary">LOC123397080</name>
</gene>
<dbReference type="Gramene" id="HORVU.MOREX.r2.5HG0418080.1">
    <property type="protein sequence ID" value="HORVU.MOREX.r2.5HG0418080.1.CDS.1"/>
    <property type="gene ID" value="HORVU.MOREX.r2.5HG0418080"/>
</dbReference>
<feature type="domain" description="BTB" evidence="3">
    <location>
        <begin position="193"/>
        <end position="263"/>
    </location>
</feature>
<keyword evidence="6" id="KW-1185">Reference proteome</keyword>
<dbReference type="Pfam" id="PF00651">
    <property type="entry name" value="BTB"/>
    <property type="match status" value="1"/>
</dbReference>
<evidence type="ECO:0000313" key="5">
    <source>
        <dbReference type="EnsemblPlants" id="HORVU.MOREX.r3.5HG0503260.1.CDS1"/>
    </source>
</evidence>
<dbReference type="Gramene" id="HORVU.MOREX.r3.5HG0503260.1">
    <property type="protein sequence ID" value="HORVU.MOREX.r3.5HG0503260.1.CDS1"/>
    <property type="gene ID" value="HORVU.MOREX.r3.5HG0503260"/>
</dbReference>
<dbReference type="Proteomes" id="UP000011116">
    <property type="component" value="Chromosome 5H"/>
</dbReference>
<evidence type="ECO:0000256" key="1">
    <source>
        <dbReference type="ARBA" id="ARBA00004906"/>
    </source>
</evidence>
<dbReference type="Gene3D" id="2.60.210.10">
    <property type="entry name" value="Apoptosis, Tumor Necrosis Factor Receptor Associated Protein 2, Chain A"/>
    <property type="match status" value="1"/>
</dbReference>
<proteinExistence type="inferred from homology"/>
<evidence type="ECO:0000256" key="2">
    <source>
        <dbReference type="ARBA" id="ARBA00010846"/>
    </source>
</evidence>
<dbReference type="InterPro" id="IPR002083">
    <property type="entry name" value="MATH/TRAF_dom"/>
</dbReference>
<dbReference type="PANTHER" id="PTHR26379">
    <property type="entry name" value="BTB/POZ AND MATH DOMAIN-CONTAINING PROTEIN 1"/>
    <property type="match status" value="1"/>
</dbReference>
<reference evidence="6" key="1">
    <citation type="journal article" date="2012" name="Nature">
        <title>A physical, genetic and functional sequence assembly of the barley genome.</title>
        <authorList>
            <consortium name="The International Barley Genome Sequencing Consortium"/>
            <person name="Mayer K.F."/>
            <person name="Waugh R."/>
            <person name="Brown J.W."/>
            <person name="Schulman A."/>
            <person name="Langridge P."/>
            <person name="Platzer M."/>
            <person name="Fincher G.B."/>
            <person name="Muehlbauer G.J."/>
            <person name="Sato K."/>
            <person name="Close T.J."/>
            <person name="Wise R.P."/>
            <person name="Stein N."/>
        </authorList>
    </citation>
    <scope>NUCLEOTIDE SEQUENCE [LARGE SCALE GENOMIC DNA]</scope>
    <source>
        <strain evidence="6">cv. Morex</strain>
    </source>
</reference>
<dbReference type="PANTHER" id="PTHR26379:SF516">
    <property type="entry name" value="BTB DOMAIN-CONTAINING PROTEIN"/>
    <property type="match status" value="1"/>
</dbReference>
<dbReference type="PROSITE" id="PS50144">
    <property type="entry name" value="MATH"/>
    <property type="match status" value="1"/>
</dbReference>
<dbReference type="SUPFAM" id="SSF54695">
    <property type="entry name" value="POZ domain"/>
    <property type="match status" value="1"/>
</dbReference>
<accession>A0A8I6YBK6</accession>
<dbReference type="InterPro" id="IPR000210">
    <property type="entry name" value="BTB/POZ_dom"/>
</dbReference>
<dbReference type="PROSITE" id="PS50097">
    <property type="entry name" value="BTB"/>
    <property type="match status" value="1"/>
</dbReference>
<dbReference type="SMART" id="SM00061">
    <property type="entry name" value="MATH"/>
    <property type="match status" value="1"/>
</dbReference>
<dbReference type="InterPro" id="IPR011333">
    <property type="entry name" value="SKP1/BTB/POZ_sf"/>
</dbReference>
<comment type="pathway">
    <text evidence="1">Protein modification; protein ubiquitination.</text>
</comment>
<feature type="domain" description="MATH" evidence="4">
    <location>
        <begin position="31"/>
        <end position="164"/>
    </location>
</feature>
<dbReference type="CDD" id="cd18280">
    <property type="entry name" value="BTB_POZ_BPM_plant"/>
    <property type="match status" value="1"/>
</dbReference>
<dbReference type="GeneID" id="123397080"/>
<dbReference type="EnsemblPlants" id="HORVU.MOREX.r3.5HG0503260.1">
    <property type="protein sequence ID" value="HORVU.MOREX.r3.5HG0503260.1.CDS1"/>
    <property type="gene ID" value="HORVU.MOREX.r3.5HG0503260"/>
</dbReference>
<dbReference type="Pfam" id="PF24570">
    <property type="entry name" value="BACK_BPM_SPOP"/>
    <property type="match status" value="1"/>
</dbReference>
<dbReference type="GO" id="GO:0016567">
    <property type="term" value="P:protein ubiquitination"/>
    <property type="evidence" value="ECO:0007669"/>
    <property type="project" value="InterPro"/>
</dbReference>
<comment type="similarity">
    <text evidence="2">Belongs to the Tdpoz family.</text>
</comment>
<dbReference type="InterPro" id="IPR056423">
    <property type="entry name" value="BACK_BPM_SPOP"/>
</dbReference>
<evidence type="ECO:0000313" key="6">
    <source>
        <dbReference type="Proteomes" id="UP000011116"/>
    </source>
</evidence>
<organism evidence="5 6">
    <name type="scientific">Hordeum vulgare subsp. vulgare</name>
    <name type="common">Domesticated barley</name>
    <dbReference type="NCBI Taxonomy" id="112509"/>
    <lineage>
        <taxon>Eukaryota</taxon>
        <taxon>Viridiplantae</taxon>
        <taxon>Streptophyta</taxon>
        <taxon>Embryophyta</taxon>
        <taxon>Tracheophyta</taxon>
        <taxon>Spermatophyta</taxon>
        <taxon>Magnoliopsida</taxon>
        <taxon>Liliopsida</taxon>
        <taxon>Poales</taxon>
        <taxon>Poaceae</taxon>
        <taxon>BOP clade</taxon>
        <taxon>Pooideae</taxon>
        <taxon>Triticodae</taxon>
        <taxon>Triticeae</taxon>
        <taxon>Hordeinae</taxon>
        <taxon>Hordeum</taxon>
    </lineage>
</organism>
<sequence length="382" mass="43198">MSASFAGVSVVSHGGELCPCAELSADTSADYAYHLLVVQDYTCTKKFTPTGQSIISRPFIVGDHEWCIQFFPNGDKPSCADFISLYLRRLIDDDDDEDKFVEVKFSFSFIDQVEKQKPVYIRGSKTYKFSRSETTWGSDRFTRKDALEQSRNMKYDGFTIRCDLIVCNTEVAATITHDIGQHLNNLLQTKVGADVTFEVNGETFAAHRCVLAARSTVFMAQLFGPMKEGTATTSSVIQIQDMEASVFSAMLSFIYTDSFPEMEKDDMQEDEAQAVEEEDEMRLQWLQELFAAADRYDLQRLKYMCVKHLSENIQVSSVGSNLALAEQHHCRGLKEACFRFIQAQSLSCLQRIMATGGWEYLITTCPTVLNDLIIRLALNQRN</sequence>
<dbReference type="AlphaFoldDB" id="A0A8I6YBK6"/>
<evidence type="ECO:0000259" key="3">
    <source>
        <dbReference type="PROSITE" id="PS50097"/>
    </source>
</evidence>
<dbReference type="Pfam" id="PF22486">
    <property type="entry name" value="MATH_2"/>
    <property type="match status" value="1"/>
</dbReference>
<dbReference type="InterPro" id="IPR008974">
    <property type="entry name" value="TRAF-like"/>
</dbReference>
<protein>
    <recommendedName>
        <fullName evidence="7">BTB domain-containing protein</fullName>
    </recommendedName>
</protein>
<reference evidence="5" key="2">
    <citation type="submission" date="2020-10" db="EMBL/GenBank/DDBJ databases">
        <authorList>
            <person name="Scholz U."/>
            <person name="Mascher M."/>
            <person name="Fiebig A."/>
        </authorList>
    </citation>
    <scope>NUCLEOTIDE SEQUENCE [LARGE SCALE GENOMIC DNA]</scope>
    <source>
        <strain evidence="5">cv. Morex</strain>
    </source>
</reference>
<dbReference type="SMR" id="A0A8I6YBK6"/>
<dbReference type="RefSeq" id="XP_044947701.1">
    <property type="nucleotide sequence ID" value="XM_045091766.1"/>
</dbReference>
<reference evidence="5" key="3">
    <citation type="submission" date="2022-01" db="UniProtKB">
        <authorList>
            <consortium name="EnsemblPlants"/>
        </authorList>
    </citation>
    <scope>IDENTIFICATION</scope>
    <source>
        <strain evidence="5">subsp. vulgare</strain>
    </source>
</reference>
<dbReference type="Gene3D" id="3.30.710.10">
    <property type="entry name" value="Potassium Channel Kv1.1, Chain A"/>
    <property type="match status" value="1"/>
</dbReference>
<dbReference type="InterPro" id="IPR045005">
    <property type="entry name" value="BPM1-6"/>
</dbReference>